<feature type="transmembrane region" description="Helical" evidence="2">
    <location>
        <begin position="28"/>
        <end position="51"/>
    </location>
</feature>
<evidence type="ECO:0000256" key="2">
    <source>
        <dbReference type="SAM" id="Phobius"/>
    </source>
</evidence>
<dbReference type="EMBL" id="CAJNOG010000699">
    <property type="protein sequence ID" value="CAF1338663.1"/>
    <property type="molecule type" value="Genomic_DNA"/>
</dbReference>
<comment type="caution">
    <text evidence="4">The sequence shown here is derived from an EMBL/GenBank/DDBJ whole genome shotgun (WGS) entry which is preliminary data.</text>
</comment>
<accession>A0A815GGU5</accession>
<keyword evidence="1" id="KW-0863">Zinc-finger</keyword>
<name>A0A815GGU5_9BILA</name>
<keyword evidence="1" id="KW-0479">Metal-binding</keyword>
<sequence length="172" mass="19605">MHNNPSFSEYATKDIKRQKWWQHRRAKIIFVSLIALVVFAVTFSLLLKFVILAPTKQETTTVTPSLPTATSTLTTTTSTLPQTTTITTTQQPEYATFPWRTFDAFSKWFYSGRFVTLPMMCSCRTNLKTYVCKHAIGASIHFGLYVISDPHKLETLGKRRGRPKKAKSALEH</sequence>
<evidence type="ECO:0000259" key="3">
    <source>
        <dbReference type="PROSITE" id="PS50966"/>
    </source>
</evidence>
<dbReference type="PROSITE" id="PS50966">
    <property type="entry name" value="ZF_SWIM"/>
    <property type="match status" value="1"/>
</dbReference>
<evidence type="ECO:0000256" key="1">
    <source>
        <dbReference type="PROSITE-ProRule" id="PRU00325"/>
    </source>
</evidence>
<keyword evidence="1" id="KW-0862">Zinc</keyword>
<gene>
    <name evidence="4" type="ORF">JYZ213_LOCUS34367</name>
</gene>
<proteinExistence type="predicted"/>
<keyword evidence="2" id="KW-0812">Transmembrane</keyword>
<feature type="domain" description="SWIM-type" evidence="3">
    <location>
        <begin position="113"/>
        <end position="143"/>
    </location>
</feature>
<protein>
    <recommendedName>
        <fullName evidence="3">SWIM-type domain-containing protein</fullName>
    </recommendedName>
</protein>
<evidence type="ECO:0000313" key="5">
    <source>
        <dbReference type="Proteomes" id="UP000663845"/>
    </source>
</evidence>
<organism evidence="4 5">
    <name type="scientific">Adineta steineri</name>
    <dbReference type="NCBI Taxonomy" id="433720"/>
    <lineage>
        <taxon>Eukaryota</taxon>
        <taxon>Metazoa</taxon>
        <taxon>Spiralia</taxon>
        <taxon>Gnathifera</taxon>
        <taxon>Rotifera</taxon>
        <taxon>Eurotatoria</taxon>
        <taxon>Bdelloidea</taxon>
        <taxon>Adinetida</taxon>
        <taxon>Adinetidae</taxon>
        <taxon>Adineta</taxon>
    </lineage>
</organism>
<reference evidence="4" key="1">
    <citation type="submission" date="2021-02" db="EMBL/GenBank/DDBJ databases">
        <authorList>
            <person name="Nowell W R."/>
        </authorList>
    </citation>
    <scope>NUCLEOTIDE SEQUENCE</scope>
</reference>
<dbReference type="AlphaFoldDB" id="A0A815GGU5"/>
<keyword evidence="2" id="KW-0472">Membrane</keyword>
<dbReference type="GO" id="GO:0008270">
    <property type="term" value="F:zinc ion binding"/>
    <property type="evidence" value="ECO:0007669"/>
    <property type="project" value="UniProtKB-KW"/>
</dbReference>
<evidence type="ECO:0000313" key="4">
    <source>
        <dbReference type="EMBL" id="CAF1338663.1"/>
    </source>
</evidence>
<keyword evidence="2" id="KW-1133">Transmembrane helix</keyword>
<dbReference type="Proteomes" id="UP000663845">
    <property type="component" value="Unassembled WGS sequence"/>
</dbReference>
<dbReference type="InterPro" id="IPR007527">
    <property type="entry name" value="Znf_SWIM"/>
</dbReference>